<evidence type="ECO:0000256" key="2">
    <source>
        <dbReference type="ARBA" id="ARBA00008533"/>
    </source>
</evidence>
<dbReference type="InterPro" id="IPR024759">
    <property type="entry name" value="UvrB_YAD/RRR_dom"/>
</dbReference>
<evidence type="ECO:0000256" key="6">
    <source>
        <dbReference type="ARBA" id="ARBA00022769"/>
    </source>
</evidence>
<evidence type="ECO:0000256" key="8">
    <source>
        <dbReference type="ARBA" id="ARBA00022881"/>
    </source>
</evidence>
<evidence type="ECO:0000256" key="7">
    <source>
        <dbReference type="ARBA" id="ARBA00022840"/>
    </source>
</evidence>
<dbReference type="PANTHER" id="PTHR24029">
    <property type="entry name" value="UVRABC SYSTEM PROTEIN B"/>
    <property type="match status" value="1"/>
</dbReference>
<dbReference type="PROSITE" id="PS51192">
    <property type="entry name" value="HELICASE_ATP_BIND_1"/>
    <property type="match status" value="1"/>
</dbReference>
<dbReference type="InterPro" id="IPR001650">
    <property type="entry name" value="Helicase_C-like"/>
</dbReference>
<dbReference type="PROSITE" id="PS50151">
    <property type="entry name" value="UVR"/>
    <property type="match status" value="1"/>
</dbReference>
<keyword evidence="6 13" id="KW-0228">DNA excision</keyword>
<dbReference type="Pfam" id="PF04851">
    <property type="entry name" value="ResIII"/>
    <property type="match status" value="1"/>
</dbReference>
<keyword evidence="21" id="KW-1185">Reference proteome</keyword>
<feature type="coiled-coil region" evidence="15">
    <location>
        <begin position="257"/>
        <end position="304"/>
    </location>
</feature>
<dbReference type="Gene3D" id="3.40.50.300">
    <property type="entry name" value="P-loop containing nucleotide triphosphate hydrolases"/>
    <property type="match status" value="3"/>
</dbReference>
<keyword evidence="4 13" id="KW-0547">Nucleotide-binding</keyword>
<dbReference type="GO" id="GO:0016787">
    <property type="term" value="F:hydrolase activity"/>
    <property type="evidence" value="ECO:0007669"/>
    <property type="project" value="UniProtKB-KW"/>
</dbReference>
<keyword evidence="7 13" id="KW-0067">ATP-binding</keyword>
<evidence type="ECO:0000256" key="4">
    <source>
        <dbReference type="ARBA" id="ARBA00022741"/>
    </source>
</evidence>
<evidence type="ECO:0000259" key="18">
    <source>
        <dbReference type="PROSITE" id="PS51192"/>
    </source>
</evidence>
<dbReference type="PANTHER" id="PTHR24029:SF0">
    <property type="entry name" value="UVRABC SYSTEM PROTEIN B"/>
    <property type="match status" value="1"/>
</dbReference>
<dbReference type="SUPFAM" id="SSF52540">
    <property type="entry name" value="P-loop containing nucleoside triphosphate hydrolases"/>
    <property type="match status" value="2"/>
</dbReference>
<feature type="region of interest" description="Disordered" evidence="16">
    <location>
        <begin position="664"/>
        <end position="692"/>
    </location>
</feature>
<dbReference type="NCBIfam" id="NF003673">
    <property type="entry name" value="PRK05298.1"/>
    <property type="match status" value="1"/>
</dbReference>
<evidence type="ECO:0000256" key="9">
    <source>
        <dbReference type="ARBA" id="ARBA00023204"/>
    </source>
</evidence>
<keyword evidence="15" id="KW-0175">Coiled coil</keyword>
<feature type="domain" description="UVR" evidence="17">
    <location>
        <begin position="625"/>
        <end position="660"/>
    </location>
</feature>
<keyword evidence="5 13" id="KW-0227">DNA damage</keyword>
<dbReference type="Pfam" id="PF17757">
    <property type="entry name" value="UvrB_inter"/>
    <property type="match status" value="1"/>
</dbReference>
<comment type="subunit">
    <text evidence="11 13 14">Forms a heterotetramer with UvrA during the search for lesions. Interacts with UvrC in an incision complex.</text>
</comment>
<accession>A0ABM9IBG5</accession>
<evidence type="ECO:0000256" key="16">
    <source>
        <dbReference type="SAM" id="MobiDB-lite"/>
    </source>
</evidence>
<dbReference type="Pfam" id="PF12344">
    <property type="entry name" value="UvrB"/>
    <property type="match status" value="1"/>
</dbReference>
<feature type="domain" description="Helicase C-terminal" evidence="19">
    <location>
        <begin position="439"/>
        <end position="589"/>
    </location>
</feature>
<proteinExistence type="inferred from homology"/>
<evidence type="ECO:0000313" key="20">
    <source>
        <dbReference type="EMBL" id="CAI9085006.1"/>
    </source>
</evidence>
<organism evidence="20 21">
    <name type="scientific">Candidatus Methylacidiphilum fumarolicum</name>
    <dbReference type="NCBI Taxonomy" id="591154"/>
    <lineage>
        <taxon>Bacteria</taxon>
        <taxon>Pseudomonadati</taxon>
        <taxon>Verrucomicrobiota</taxon>
        <taxon>Methylacidiphilae</taxon>
        <taxon>Methylacidiphilales</taxon>
        <taxon>Methylacidiphilaceae</taxon>
        <taxon>Methylacidiphilum (ex Ratnadevi et al. 2023)</taxon>
    </lineage>
</organism>
<keyword evidence="8 13" id="KW-0267">Excision nuclease</keyword>
<gene>
    <name evidence="13 20" type="primary">uvrB</name>
    <name evidence="20" type="ORF">MFUM_0624</name>
</gene>
<evidence type="ECO:0000256" key="12">
    <source>
        <dbReference type="ARBA" id="ARBA00029504"/>
    </source>
</evidence>
<dbReference type="HAMAP" id="MF_00204">
    <property type="entry name" value="UvrB"/>
    <property type="match status" value="1"/>
</dbReference>
<evidence type="ECO:0000259" key="19">
    <source>
        <dbReference type="PROSITE" id="PS51194"/>
    </source>
</evidence>
<feature type="compositionally biased region" description="Basic residues" evidence="16">
    <location>
        <begin position="678"/>
        <end position="692"/>
    </location>
</feature>
<keyword evidence="20" id="KW-0378">Hydrolase</keyword>
<evidence type="ECO:0000259" key="17">
    <source>
        <dbReference type="PROSITE" id="PS50151"/>
    </source>
</evidence>
<evidence type="ECO:0000256" key="13">
    <source>
        <dbReference type="HAMAP-Rule" id="MF_00204"/>
    </source>
</evidence>
<dbReference type="CDD" id="cd18790">
    <property type="entry name" value="SF2_C_UvrB"/>
    <property type="match status" value="1"/>
</dbReference>
<name>A0ABM9IBG5_9BACT</name>
<dbReference type="Pfam" id="PF02151">
    <property type="entry name" value="UVR"/>
    <property type="match status" value="1"/>
</dbReference>
<dbReference type="InterPro" id="IPR041471">
    <property type="entry name" value="UvrB_inter"/>
</dbReference>
<comment type="function">
    <text evidence="13">The UvrABC repair system catalyzes the recognition and processing of DNA lesions. A damage recognition complex composed of 2 UvrA and 2 UvrB subunits scans DNA for abnormalities. Upon binding of the UvrA(2)B(2) complex to a putative damaged site, the DNA wraps around one UvrB monomer. DNA wrap is dependent on ATP binding by UvrB and probably causes local melting of the DNA helix, facilitating insertion of UvrB beta-hairpin between the DNA strands. Then UvrB probes one DNA strand for the presence of a lesion. If a lesion is found the UvrA subunits dissociate and the UvrB-DNA preincision complex is formed. This complex is subsequently bound by UvrC and the second UvrB is released. If no lesion is found, the DNA wraps around the other UvrB subunit that will check the other stand for damage.</text>
</comment>
<comment type="subcellular location">
    <subcellularLocation>
        <location evidence="1 13 14">Cytoplasm</location>
    </subcellularLocation>
</comment>
<keyword evidence="9 13" id="KW-0234">DNA repair</keyword>
<feature type="short sequence motif" description="Beta-hairpin" evidence="13">
    <location>
        <begin position="97"/>
        <end position="120"/>
    </location>
</feature>
<dbReference type="RefSeq" id="WP_009061116.1">
    <property type="nucleotide sequence ID" value="NZ_JAHXRZ010000001.1"/>
</dbReference>
<feature type="domain" description="Helicase ATP-binding" evidence="18">
    <location>
        <begin position="31"/>
        <end position="180"/>
    </location>
</feature>
<evidence type="ECO:0000256" key="15">
    <source>
        <dbReference type="SAM" id="Coils"/>
    </source>
</evidence>
<dbReference type="Proteomes" id="UP001161497">
    <property type="component" value="Chromosome"/>
</dbReference>
<comment type="domain">
    <text evidence="13">The beta-hairpin motif is involved in DNA binding.</text>
</comment>
<dbReference type="Pfam" id="PF00271">
    <property type="entry name" value="Helicase_C"/>
    <property type="match status" value="1"/>
</dbReference>
<dbReference type="InterPro" id="IPR001943">
    <property type="entry name" value="UVR_dom"/>
</dbReference>
<dbReference type="CDD" id="cd17916">
    <property type="entry name" value="DEXHc_UvrB"/>
    <property type="match status" value="1"/>
</dbReference>
<evidence type="ECO:0000313" key="21">
    <source>
        <dbReference type="Proteomes" id="UP001161497"/>
    </source>
</evidence>
<evidence type="ECO:0000256" key="14">
    <source>
        <dbReference type="RuleBase" id="RU003587"/>
    </source>
</evidence>
<dbReference type="SMART" id="SM00487">
    <property type="entry name" value="DEXDc"/>
    <property type="match status" value="1"/>
</dbReference>
<reference evidence="20" key="1">
    <citation type="submission" date="2023-03" db="EMBL/GenBank/DDBJ databases">
        <authorList>
            <person name="Cremers G."/>
            <person name="Picone N."/>
        </authorList>
    </citation>
    <scope>NUCLEOTIDE SEQUENCE</scope>
    <source>
        <strain evidence="20">Sample_alias</strain>
    </source>
</reference>
<evidence type="ECO:0000256" key="1">
    <source>
        <dbReference type="ARBA" id="ARBA00004496"/>
    </source>
</evidence>
<dbReference type="EMBL" id="OX458932">
    <property type="protein sequence ID" value="CAI9085006.1"/>
    <property type="molecule type" value="Genomic_DNA"/>
</dbReference>
<dbReference type="InterPro" id="IPR027417">
    <property type="entry name" value="P-loop_NTPase"/>
</dbReference>
<keyword evidence="3 13" id="KW-0963">Cytoplasm</keyword>
<dbReference type="NCBIfam" id="TIGR00631">
    <property type="entry name" value="uvrb"/>
    <property type="match status" value="1"/>
</dbReference>
<evidence type="ECO:0000256" key="10">
    <source>
        <dbReference type="ARBA" id="ARBA00023236"/>
    </source>
</evidence>
<dbReference type="SUPFAM" id="SSF46600">
    <property type="entry name" value="C-terminal UvrC-binding domain of UvrB"/>
    <property type="match status" value="1"/>
</dbReference>
<evidence type="ECO:0000256" key="11">
    <source>
        <dbReference type="ARBA" id="ARBA00026033"/>
    </source>
</evidence>
<dbReference type="SMART" id="SM00490">
    <property type="entry name" value="HELICc"/>
    <property type="match status" value="1"/>
</dbReference>
<keyword evidence="10 13" id="KW-0742">SOS response</keyword>
<dbReference type="Gene3D" id="4.10.860.10">
    <property type="entry name" value="UVR domain"/>
    <property type="match status" value="1"/>
</dbReference>
<protein>
    <recommendedName>
        <fullName evidence="12 13">UvrABC system protein B</fullName>
        <shortName evidence="13">Protein UvrB</shortName>
    </recommendedName>
    <alternativeName>
        <fullName evidence="13">Excinuclease ABC subunit B</fullName>
    </alternativeName>
</protein>
<dbReference type="PROSITE" id="PS51194">
    <property type="entry name" value="HELICASE_CTER"/>
    <property type="match status" value="1"/>
</dbReference>
<evidence type="ECO:0000256" key="5">
    <source>
        <dbReference type="ARBA" id="ARBA00022763"/>
    </source>
</evidence>
<dbReference type="InterPro" id="IPR014001">
    <property type="entry name" value="Helicase_ATP-bd"/>
</dbReference>
<dbReference type="InterPro" id="IPR006935">
    <property type="entry name" value="Helicase/UvrB_N"/>
</dbReference>
<sequence length="692" mass="78627">MFAEALNKKFRVVSPFEPCGDQGKAIEELAAGIEAGTKHQVLLGVTGSGKTFTIAKCIEKVQRPTLVICHNKTLAAQLYSEYKQFFPDAAVEYFVSYFDYYQPEAYIPSTDTYIEKDSSVNVEIERLRLSATNSLLTRRDVIVVASVSCIYGLGSPEDYESLCCQVEVGQNLSRNQFLAMLIEMLYERNDVELTRGKFRVRGDVVEICHVSPDKGLRIEFFADRIDRITEFELLTGRSVCRLQKELIFPASHFVTTSEKLRKAIQSIRKELDERIAELESRGKLLEAQRLRLRTENDLEMLEELGFCSGIENYSRHLSGRAPGSAPYTLLDFFPKDFLTVIDESHATIPQIQGMYEGDMSRKRTLVEHGFRLPSALDNRPLSFTEFEQKIGQVIYVSATPGEYELRKTEGKVIEQIIRPTGLLDPEVEVRPLEGQIDDVIKESYDRIKDGQRVLILTLTKQTAEDLADYLRDLGFKVRYLHSELDAIERVEILRGLRAGDFDVLVGINLLREGLDLPEVSLVCILDADKEGYLRSEKSLIQIAGRAARHENGKVILYADVMTQSIQKLISVTQYRRNKQLLYNQEHGITPRSVKAKELVSLHGLIRSEAKEPIHLKGIDQNADYMEMIKELSAAMVEASARLEFEKAALYRDQIEELKRRLQNGKENKANVPIVPSLKRQKKKTAKGSLKKT</sequence>
<comment type="similarity">
    <text evidence="2 13 14">Belongs to the UvrB family.</text>
</comment>
<dbReference type="InterPro" id="IPR036876">
    <property type="entry name" value="UVR_dom_sf"/>
</dbReference>
<dbReference type="InterPro" id="IPR004807">
    <property type="entry name" value="UvrB"/>
</dbReference>
<feature type="binding site" evidence="13">
    <location>
        <begin position="44"/>
        <end position="51"/>
    </location>
    <ligand>
        <name>ATP</name>
        <dbReference type="ChEBI" id="CHEBI:30616"/>
    </ligand>
</feature>
<evidence type="ECO:0000256" key="3">
    <source>
        <dbReference type="ARBA" id="ARBA00022490"/>
    </source>
</evidence>